<evidence type="ECO:0000313" key="9">
    <source>
        <dbReference type="EMBL" id="PRM88633.1"/>
    </source>
</evidence>
<evidence type="ECO:0000256" key="4">
    <source>
        <dbReference type="ARBA" id="ARBA00022452"/>
    </source>
</evidence>
<keyword evidence="4" id="KW-1134">Transmembrane beta strand</keyword>
<evidence type="ECO:0000256" key="3">
    <source>
        <dbReference type="ARBA" id="ARBA00022448"/>
    </source>
</evidence>
<comment type="similarity">
    <text evidence="2">Belongs to the outer membrane factor (OMF) (TC 1.B.17) family.</text>
</comment>
<dbReference type="Gene3D" id="1.20.1600.10">
    <property type="entry name" value="Outer membrane efflux proteins (OEP)"/>
    <property type="match status" value="1"/>
</dbReference>
<dbReference type="GO" id="GO:0015288">
    <property type="term" value="F:porin activity"/>
    <property type="evidence" value="ECO:0007669"/>
    <property type="project" value="TreeGrafter"/>
</dbReference>
<evidence type="ECO:0000256" key="2">
    <source>
        <dbReference type="ARBA" id="ARBA00007613"/>
    </source>
</evidence>
<keyword evidence="7" id="KW-0998">Cell outer membrane</keyword>
<gene>
    <name evidence="9" type="ORF">CJ669_03105</name>
</gene>
<reference evidence="9 10" key="1">
    <citation type="submission" date="2017-09" db="EMBL/GenBank/DDBJ databases">
        <title>Reassesment of A. cryaerophilus.</title>
        <authorList>
            <person name="Perez-Cataluna A."/>
            <person name="Collado L."/>
            <person name="Salgado O."/>
            <person name="Lefinanco V."/>
            <person name="Figueras M.J."/>
        </authorList>
    </citation>
    <scope>NUCLEOTIDE SEQUENCE [LARGE SCALE GENOMIC DNA]</scope>
    <source>
        <strain evidence="9 10">LMG 9861</strain>
    </source>
</reference>
<dbReference type="Proteomes" id="UP000239065">
    <property type="component" value="Unassembled WGS sequence"/>
</dbReference>
<feature type="signal peptide" evidence="8">
    <location>
        <begin position="1"/>
        <end position="21"/>
    </location>
</feature>
<keyword evidence="5" id="KW-0812">Transmembrane</keyword>
<keyword evidence="3" id="KW-0813">Transport</keyword>
<dbReference type="Pfam" id="PF02321">
    <property type="entry name" value="OEP"/>
    <property type="match status" value="1"/>
</dbReference>
<dbReference type="AlphaFoldDB" id="A0A2S9SPW7"/>
<dbReference type="GO" id="GO:0009279">
    <property type="term" value="C:cell outer membrane"/>
    <property type="evidence" value="ECO:0007669"/>
    <property type="project" value="UniProtKB-SubCell"/>
</dbReference>
<evidence type="ECO:0008006" key="11">
    <source>
        <dbReference type="Google" id="ProtNLM"/>
    </source>
</evidence>
<organism evidence="9 10">
    <name type="scientific">Aliarcobacter cryaerophilus</name>
    <dbReference type="NCBI Taxonomy" id="28198"/>
    <lineage>
        <taxon>Bacteria</taxon>
        <taxon>Pseudomonadati</taxon>
        <taxon>Campylobacterota</taxon>
        <taxon>Epsilonproteobacteria</taxon>
        <taxon>Campylobacterales</taxon>
        <taxon>Arcobacteraceae</taxon>
        <taxon>Aliarcobacter</taxon>
    </lineage>
</organism>
<dbReference type="EMBL" id="NXGJ01000002">
    <property type="protein sequence ID" value="PRM88633.1"/>
    <property type="molecule type" value="Genomic_DNA"/>
</dbReference>
<dbReference type="SUPFAM" id="SSF56954">
    <property type="entry name" value="Outer membrane efflux proteins (OEP)"/>
    <property type="match status" value="1"/>
</dbReference>
<dbReference type="PANTHER" id="PTHR30026">
    <property type="entry name" value="OUTER MEMBRANE PROTEIN TOLC"/>
    <property type="match status" value="1"/>
</dbReference>
<dbReference type="InterPro" id="IPR003423">
    <property type="entry name" value="OMP_efflux"/>
</dbReference>
<evidence type="ECO:0000256" key="7">
    <source>
        <dbReference type="ARBA" id="ARBA00023237"/>
    </source>
</evidence>
<feature type="chain" id="PRO_5015603491" description="TolC family protein" evidence="8">
    <location>
        <begin position="22"/>
        <end position="442"/>
    </location>
</feature>
<dbReference type="InterPro" id="IPR051906">
    <property type="entry name" value="TolC-like"/>
</dbReference>
<comment type="caution">
    <text evidence="9">The sequence shown here is derived from an EMBL/GenBank/DDBJ whole genome shotgun (WGS) entry which is preliminary data.</text>
</comment>
<sequence>MKSNFLKILIVLIVGSSFANAYTSPTDAYKAAIEYSTKVNSSKYSYESRKEGLNEVYGKLYPQLEGSLGYARTDYTRNDMAGRKGDPRSQESTRELSLTLNQVIYDPTLMSAIDVEKSRIKYFYYGHELEKQKVATEALDIYMTVLNIKNKIDLLKSNLSYVEQNQKMIEEKYSMSLVTKMDYLKVKVEAQKSRIDLLKEEKNYDAMFTKLLDVTKLESIVIPDINLNSLTENFMKSILNTLENHNSLENNLEILQARTAILLSANEVDNAKSGHLPDLSMNASYTKYLSKDETTDYDNYGRAMVKLRIPIFQGGAVSSRIENKRLMKKSAEEEYRSVEDDVKLRLKENINLLKSEIATLTMYKDALISGETYLESVQLAYDKGLRSIVELFDAQNKLFEIKYDYIRSVHEMSNLFVSFIILTNNLQELSLIDNLVHKEEKK</sequence>
<dbReference type="RefSeq" id="WP_105908649.1">
    <property type="nucleotide sequence ID" value="NZ_NXGJ01000002.1"/>
</dbReference>
<keyword evidence="6" id="KW-0472">Membrane</keyword>
<comment type="subcellular location">
    <subcellularLocation>
        <location evidence="1">Cell outer membrane</location>
    </subcellularLocation>
</comment>
<evidence type="ECO:0000256" key="6">
    <source>
        <dbReference type="ARBA" id="ARBA00023136"/>
    </source>
</evidence>
<accession>A0A2S9SPW7</accession>
<evidence type="ECO:0000256" key="8">
    <source>
        <dbReference type="SAM" id="SignalP"/>
    </source>
</evidence>
<dbReference type="GO" id="GO:1990281">
    <property type="term" value="C:efflux pump complex"/>
    <property type="evidence" value="ECO:0007669"/>
    <property type="project" value="TreeGrafter"/>
</dbReference>
<proteinExistence type="inferred from homology"/>
<dbReference type="PANTHER" id="PTHR30026:SF20">
    <property type="entry name" value="OUTER MEMBRANE PROTEIN TOLC"/>
    <property type="match status" value="1"/>
</dbReference>
<name>A0A2S9SPW7_9BACT</name>
<evidence type="ECO:0000256" key="1">
    <source>
        <dbReference type="ARBA" id="ARBA00004442"/>
    </source>
</evidence>
<evidence type="ECO:0000256" key="5">
    <source>
        <dbReference type="ARBA" id="ARBA00022692"/>
    </source>
</evidence>
<evidence type="ECO:0000313" key="10">
    <source>
        <dbReference type="Proteomes" id="UP000239065"/>
    </source>
</evidence>
<protein>
    <recommendedName>
        <fullName evidence="11">TolC family protein</fullName>
    </recommendedName>
</protein>
<dbReference type="GO" id="GO:0015562">
    <property type="term" value="F:efflux transmembrane transporter activity"/>
    <property type="evidence" value="ECO:0007669"/>
    <property type="project" value="InterPro"/>
</dbReference>
<keyword evidence="8" id="KW-0732">Signal</keyword>